<dbReference type="Proteomes" id="UP000887565">
    <property type="component" value="Unplaced"/>
</dbReference>
<dbReference type="WBParaSite" id="nRc.2.0.1.t36122-RA">
    <property type="protein sequence ID" value="nRc.2.0.1.t36122-RA"/>
    <property type="gene ID" value="nRc.2.0.1.g36122"/>
</dbReference>
<proteinExistence type="predicted"/>
<accession>A0A915KBN5</accession>
<evidence type="ECO:0000313" key="1">
    <source>
        <dbReference type="Proteomes" id="UP000887565"/>
    </source>
</evidence>
<organism evidence="1 2">
    <name type="scientific">Romanomermis culicivorax</name>
    <name type="common">Nematode worm</name>
    <dbReference type="NCBI Taxonomy" id="13658"/>
    <lineage>
        <taxon>Eukaryota</taxon>
        <taxon>Metazoa</taxon>
        <taxon>Ecdysozoa</taxon>
        <taxon>Nematoda</taxon>
        <taxon>Enoplea</taxon>
        <taxon>Dorylaimia</taxon>
        <taxon>Mermithida</taxon>
        <taxon>Mermithoidea</taxon>
        <taxon>Mermithidae</taxon>
        <taxon>Romanomermis</taxon>
    </lineage>
</organism>
<reference evidence="2" key="1">
    <citation type="submission" date="2022-11" db="UniProtKB">
        <authorList>
            <consortium name="WormBaseParasite"/>
        </authorList>
    </citation>
    <scope>IDENTIFICATION</scope>
</reference>
<sequence>ASAQKDNHDNYQLLNENLLKLKVVLAFLLLLLHPKKDKRAIGRCTVPMGAVQYRTWLWAAAQLALPPRTALLGLVGLWARPGQGPPMQDPNAYVPEELFFPSLHQSQVTGESFHTCATRNNCICGYKFESIYLNL</sequence>
<protein>
    <submittedName>
        <fullName evidence="2">Uncharacterized protein</fullName>
    </submittedName>
</protein>
<keyword evidence="1" id="KW-1185">Reference proteome</keyword>
<dbReference type="AlphaFoldDB" id="A0A915KBN5"/>
<evidence type="ECO:0000313" key="2">
    <source>
        <dbReference type="WBParaSite" id="nRc.2.0.1.t36122-RA"/>
    </source>
</evidence>
<name>A0A915KBN5_ROMCU</name>